<keyword evidence="3" id="KW-0862">Zinc</keyword>
<dbReference type="InterPro" id="IPR052355">
    <property type="entry name" value="CENP-V-like"/>
</dbReference>
<keyword evidence="6" id="KW-1185">Reference proteome</keyword>
<protein>
    <submittedName>
        <fullName evidence="5">Aldehyde-activating protein</fullName>
    </submittedName>
</protein>
<dbReference type="PANTHER" id="PTHR28620">
    <property type="entry name" value="CENTROMERE PROTEIN V"/>
    <property type="match status" value="1"/>
</dbReference>
<dbReference type="SUPFAM" id="SSF51316">
    <property type="entry name" value="Mss4-like"/>
    <property type="match status" value="1"/>
</dbReference>
<comment type="caution">
    <text evidence="5">The sequence shown here is derived from an EMBL/GenBank/DDBJ whole genome shotgun (WGS) entry which is preliminary data.</text>
</comment>
<sequence>MQQIRKSTCHCGSVKLEIRFDKGLENIRRCDCSLCRRKGYVMAAVPTSHLKIIQGRDQLSCYQWNTKIAKHYFCKNCGIHTHHQRRSNPNQYGINIACIDSVNPYKYKEVPIGNGELNDSLPTL</sequence>
<dbReference type="PANTHER" id="PTHR28620:SF1">
    <property type="entry name" value="CENP-V_GFA DOMAIN-CONTAINING PROTEIN"/>
    <property type="match status" value="1"/>
</dbReference>
<accession>A0ABX2ZYY1</accession>
<organism evidence="5 6">
    <name type="scientific">Piscirickettsia litoralis</name>
    <dbReference type="NCBI Taxonomy" id="1891921"/>
    <lineage>
        <taxon>Bacteria</taxon>
        <taxon>Pseudomonadati</taxon>
        <taxon>Pseudomonadota</taxon>
        <taxon>Gammaproteobacteria</taxon>
        <taxon>Thiotrichales</taxon>
        <taxon>Piscirickettsiaceae</taxon>
        <taxon>Piscirickettsia</taxon>
    </lineage>
</organism>
<feature type="domain" description="CENP-V/GFA" evidence="4">
    <location>
        <begin position="5"/>
        <end position="118"/>
    </location>
</feature>
<dbReference type="Gene3D" id="2.170.150.70">
    <property type="match status" value="1"/>
</dbReference>
<dbReference type="EMBL" id="MDTU01000001">
    <property type="protein sequence ID" value="ODN41777.1"/>
    <property type="molecule type" value="Genomic_DNA"/>
</dbReference>
<reference evidence="5 6" key="1">
    <citation type="submission" date="2016-08" db="EMBL/GenBank/DDBJ databases">
        <title>Draft genome sequence of Candidatus Piscirickettsia litoralis, from seawater.</title>
        <authorList>
            <person name="Wan X."/>
            <person name="Lee A.J."/>
            <person name="Hou S."/>
            <person name="Donachie S.P."/>
        </authorList>
    </citation>
    <scope>NUCLEOTIDE SEQUENCE [LARGE SCALE GENOMIC DNA]</scope>
    <source>
        <strain evidence="5 6">Y2</strain>
    </source>
</reference>
<gene>
    <name evidence="5" type="ORF">BGC07_00750</name>
</gene>
<dbReference type="Proteomes" id="UP000094329">
    <property type="component" value="Unassembled WGS sequence"/>
</dbReference>
<dbReference type="RefSeq" id="WP_069311579.1">
    <property type="nucleotide sequence ID" value="NZ_MDTU01000001.1"/>
</dbReference>
<evidence type="ECO:0000313" key="6">
    <source>
        <dbReference type="Proteomes" id="UP000094329"/>
    </source>
</evidence>
<proteinExistence type="inferred from homology"/>
<dbReference type="Pfam" id="PF04828">
    <property type="entry name" value="GFA"/>
    <property type="match status" value="1"/>
</dbReference>
<evidence type="ECO:0000313" key="5">
    <source>
        <dbReference type="EMBL" id="ODN41777.1"/>
    </source>
</evidence>
<dbReference type="PROSITE" id="PS51891">
    <property type="entry name" value="CENP_V_GFA"/>
    <property type="match status" value="1"/>
</dbReference>
<evidence type="ECO:0000259" key="4">
    <source>
        <dbReference type="PROSITE" id="PS51891"/>
    </source>
</evidence>
<name>A0ABX2ZYY1_9GAMM</name>
<dbReference type="InterPro" id="IPR006913">
    <property type="entry name" value="CENP-V/GFA"/>
</dbReference>
<comment type="similarity">
    <text evidence="1">Belongs to the Gfa family.</text>
</comment>
<keyword evidence="2" id="KW-0479">Metal-binding</keyword>
<evidence type="ECO:0000256" key="3">
    <source>
        <dbReference type="ARBA" id="ARBA00022833"/>
    </source>
</evidence>
<evidence type="ECO:0000256" key="1">
    <source>
        <dbReference type="ARBA" id="ARBA00005495"/>
    </source>
</evidence>
<dbReference type="InterPro" id="IPR011057">
    <property type="entry name" value="Mss4-like_sf"/>
</dbReference>
<evidence type="ECO:0000256" key="2">
    <source>
        <dbReference type="ARBA" id="ARBA00022723"/>
    </source>
</evidence>